<gene>
    <name evidence="1" type="ORF">TASK_LOCUS9867</name>
</gene>
<reference evidence="1 2" key="2">
    <citation type="submission" date="2018-11" db="EMBL/GenBank/DDBJ databases">
        <authorList>
            <consortium name="Pathogen Informatics"/>
        </authorList>
    </citation>
    <scope>NUCLEOTIDE SEQUENCE [LARGE SCALE GENOMIC DNA]</scope>
</reference>
<name>A0A0R3WG73_TAEAS</name>
<dbReference type="Proteomes" id="UP000282613">
    <property type="component" value="Unassembled WGS sequence"/>
</dbReference>
<dbReference type="AlphaFoldDB" id="A0A0R3WG73"/>
<reference evidence="3" key="1">
    <citation type="submission" date="2017-02" db="UniProtKB">
        <authorList>
            <consortium name="WormBaseParasite"/>
        </authorList>
    </citation>
    <scope>IDENTIFICATION</scope>
</reference>
<evidence type="ECO:0000313" key="1">
    <source>
        <dbReference type="EMBL" id="VDK46192.1"/>
    </source>
</evidence>
<evidence type="ECO:0000313" key="3">
    <source>
        <dbReference type="WBParaSite" id="TASK_0000986601-mRNA-1"/>
    </source>
</evidence>
<dbReference type="EMBL" id="UYRS01019614">
    <property type="protein sequence ID" value="VDK46192.1"/>
    <property type="molecule type" value="Genomic_DNA"/>
</dbReference>
<keyword evidence="2" id="KW-1185">Reference proteome</keyword>
<sequence>MAVSRIEITIEIAFVPSLTGVDTLGNENERLHYGCEDDEDKAASLIHPAPSFLLPPSGETSLSGQFCGIWSPEITSTLCYYHDHHCH</sequence>
<accession>A0A0R3WG73</accession>
<organism evidence="3">
    <name type="scientific">Taenia asiatica</name>
    <name type="common">Asian tapeworm</name>
    <dbReference type="NCBI Taxonomy" id="60517"/>
    <lineage>
        <taxon>Eukaryota</taxon>
        <taxon>Metazoa</taxon>
        <taxon>Spiralia</taxon>
        <taxon>Lophotrochozoa</taxon>
        <taxon>Platyhelminthes</taxon>
        <taxon>Cestoda</taxon>
        <taxon>Eucestoda</taxon>
        <taxon>Cyclophyllidea</taxon>
        <taxon>Taeniidae</taxon>
        <taxon>Taenia</taxon>
    </lineage>
</organism>
<proteinExistence type="predicted"/>
<protein>
    <submittedName>
        <fullName evidence="1 3">Uncharacterized protein</fullName>
    </submittedName>
</protein>
<evidence type="ECO:0000313" key="2">
    <source>
        <dbReference type="Proteomes" id="UP000282613"/>
    </source>
</evidence>
<dbReference type="WBParaSite" id="TASK_0000986601-mRNA-1">
    <property type="protein sequence ID" value="TASK_0000986601-mRNA-1"/>
    <property type="gene ID" value="TASK_0000986601"/>
</dbReference>